<evidence type="ECO:0000256" key="2">
    <source>
        <dbReference type="SAM" id="MobiDB-lite"/>
    </source>
</evidence>
<evidence type="ECO:0000313" key="3">
    <source>
        <dbReference type="EMBL" id="KAJ8907175.1"/>
    </source>
</evidence>
<reference evidence="3 4" key="1">
    <citation type="journal article" date="2023" name="Nat. Commun.">
        <title>Origin of minicircular mitochondrial genomes in red algae.</title>
        <authorList>
            <person name="Lee Y."/>
            <person name="Cho C.H."/>
            <person name="Lee Y.M."/>
            <person name="Park S.I."/>
            <person name="Yang J.H."/>
            <person name="West J.A."/>
            <person name="Bhattacharya D."/>
            <person name="Yoon H.S."/>
        </authorList>
    </citation>
    <scope>NUCLEOTIDE SEQUENCE [LARGE SCALE GENOMIC DNA]</scope>
    <source>
        <strain evidence="3 4">CCMP1338</strain>
        <tissue evidence="3">Whole cell</tissue>
    </source>
</reference>
<feature type="region of interest" description="Disordered" evidence="2">
    <location>
        <begin position="106"/>
        <end position="125"/>
    </location>
</feature>
<dbReference type="AlphaFoldDB" id="A0AAV8UX48"/>
<name>A0AAV8UX48_9RHOD</name>
<proteinExistence type="predicted"/>
<organism evidence="3 4">
    <name type="scientific">Rhodosorus marinus</name>
    <dbReference type="NCBI Taxonomy" id="101924"/>
    <lineage>
        <taxon>Eukaryota</taxon>
        <taxon>Rhodophyta</taxon>
        <taxon>Stylonematophyceae</taxon>
        <taxon>Stylonematales</taxon>
        <taxon>Stylonemataceae</taxon>
        <taxon>Rhodosorus</taxon>
    </lineage>
</organism>
<dbReference type="Proteomes" id="UP001157974">
    <property type="component" value="Unassembled WGS sequence"/>
</dbReference>
<accession>A0AAV8UX48</accession>
<sequence length="330" mass="38077">MTGIALFLAPASVGIDRRRTVVHCKPTNRQIAVATPNPRSALAIVEYIVDEDTGEEFVEWWIDDKTDVLCLSVLVLSLSASAIGLYELAKSAKGLWHLWREKADEDATGREQEKRQDSEMNRRKTRAAEIKTLNSRRDELRDDVLVIRRRLDYVSGETWKAKEELEKNIQKVQEARSAALETLKAKESPEMRALRTECEELEERVRGINQDKSAMEENLTTVLETTNELRLQKQLLETELDEMMANSEEIQKEHRDQLLEQLKEQQKLVESLSERLRKQRSIVQTSINNNPSESEQSEEAKVFQEDIFVLQKLVYEAGLEVEKLRDELGI</sequence>
<evidence type="ECO:0000256" key="1">
    <source>
        <dbReference type="SAM" id="Coils"/>
    </source>
</evidence>
<keyword evidence="1" id="KW-0175">Coiled coil</keyword>
<comment type="caution">
    <text evidence="3">The sequence shown here is derived from an EMBL/GenBank/DDBJ whole genome shotgun (WGS) entry which is preliminary data.</text>
</comment>
<evidence type="ECO:0000313" key="4">
    <source>
        <dbReference type="Proteomes" id="UP001157974"/>
    </source>
</evidence>
<dbReference type="EMBL" id="JAMWBK010000003">
    <property type="protein sequence ID" value="KAJ8907175.1"/>
    <property type="molecule type" value="Genomic_DNA"/>
</dbReference>
<gene>
    <name evidence="3" type="ORF">NDN08_003657</name>
</gene>
<feature type="coiled-coil region" evidence="1">
    <location>
        <begin position="162"/>
        <end position="282"/>
    </location>
</feature>
<keyword evidence="4" id="KW-1185">Reference proteome</keyword>
<protein>
    <submittedName>
        <fullName evidence="3">Uncharacterized protein</fullName>
    </submittedName>
</protein>